<comment type="caution">
    <text evidence="10">The sequence shown here is derived from an EMBL/GenBank/DDBJ whole genome shotgun (WGS) entry which is preliminary data.</text>
</comment>
<evidence type="ECO:0000259" key="9">
    <source>
        <dbReference type="PROSITE" id="PS50850"/>
    </source>
</evidence>
<dbReference type="PANTHER" id="PTHR42718">
    <property type="entry name" value="MAJOR FACILITATOR SUPERFAMILY MULTIDRUG TRANSPORTER MFSC"/>
    <property type="match status" value="1"/>
</dbReference>
<proteinExistence type="predicted"/>
<feature type="domain" description="Major facilitator superfamily (MFS) profile" evidence="9">
    <location>
        <begin position="12"/>
        <end position="460"/>
    </location>
</feature>
<keyword evidence="5 8" id="KW-1133">Transmembrane helix</keyword>
<dbReference type="Proteomes" id="UP000722989">
    <property type="component" value="Unassembled WGS sequence"/>
</dbReference>
<feature type="transmembrane region" description="Helical" evidence="8">
    <location>
        <begin position="221"/>
        <end position="243"/>
    </location>
</feature>
<dbReference type="Pfam" id="PF07690">
    <property type="entry name" value="MFS_1"/>
    <property type="match status" value="1"/>
</dbReference>
<accession>A0ABX0Y8K1</accession>
<evidence type="ECO:0000313" key="11">
    <source>
        <dbReference type="Proteomes" id="UP000722989"/>
    </source>
</evidence>
<dbReference type="InterPro" id="IPR011701">
    <property type="entry name" value="MFS"/>
</dbReference>
<name>A0ABX0Y8K1_9ACTN</name>
<feature type="transmembrane region" description="Helical" evidence="8">
    <location>
        <begin position="298"/>
        <end position="320"/>
    </location>
</feature>
<dbReference type="Gene3D" id="1.20.1250.20">
    <property type="entry name" value="MFS general substrate transporter like domains"/>
    <property type="match status" value="2"/>
</dbReference>
<feature type="transmembrane region" description="Helical" evidence="8">
    <location>
        <begin position="48"/>
        <end position="66"/>
    </location>
</feature>
<evidence type="ECO:0000256" key="3">
    <source>
        <dbReference type="ARBA" id="ARBA00022475"/>
    </source>
</evidence>
<evidence type="ECO:0000256" key="8">
    <source>
        <dbReference type="SAM" id="Phobius"/>
    </source>
</evidence>
<keyword evidence="6 8" id="KW-0472">Membrane</keyword>
<gene>
    <name evidence="10" type="ORF">HC031_29190</name>
</gene>
<dbReference type="PROSITE" id="PS50850">
    <property type="entry name" value="MFS"/>
    <property type="match status" value="1"/>
</dbReference>
<organism evidence="10 11">
    <name type="scientific">Planosporangium thailandense</name>
    <dbReference type="NCBI Taxonomy" id="765197"/>
    <lineage>
        <taxon>Bacteria</taxon>
        <taxon>Bacillati</taxon>
        <taxon>Actinomycetota</taxon>
        <taxon>Actinomycetes</taxon>
        <taxon>Micromonosporales</taxon>
        <taxon>Micromonosporaceae</taxon>
        <taxon>Planosporangium</taxon>
    </lineage>
</organism>
<feature type="region of interest" description="Disordered" evidence="7">
    <location>
        <begin position="476"/>
        <end position="496"/>
    </location>
</feature>
<dbReference type="InterPro" id="IPR036259">
    <property type="entry name" value="MFS_trans_sf"/>
</dbReference>
<feature type="transmembrane region" description="Helical" evidence="8">
    <location>
        <begin position="264"/>
        <end position="286"/>
    </location>
</feature>
<feature type="transmembrane region" description="Helical" evidence="8">
    <location>
        <begin position="12"/>
        <end position="42"/>
    </location>
</feature>
<keyword evidence="4 8" id="KW-0812">Transmembrane</keyword>
<comment type="subcellular location">
    <subcellularLocation>
        <location evidence="1">Cell membrane</location>
        <topology evidence="1">Multi-pass membrane protein</topology>
    </subcellularLocation>
</comment>
<sequence length="496" mass="50432">MPTSQGRSTRGLVPTLIFMGLVVAVVSSLGAPLIPTIAAAYGVSLTDAQWSLTITLLVGAVATPIMGRLGDGPARRRVMLAGLVLVAAGSALAALPTGFAALLIGRGLQGAGLGLTPLTIATARDSLPPHRARPTMAMLSITTVAGVGLGYPVTAMIAEYGGLHLAYWFGAVVSLVALLTAGWVVPSSRHLSTAGLDVPGAVLLGAGLAALVLWISEGNAWGWFSPHSVVAIVVTVVATAAWAGYEVRHRRPLVDLRLLRHRGVLAADVTAVLAGLGMYLLISLVVQYVQTPAGTAGGLGGSVVVAGLVLLPFSAGSFAASRITPVLVSRGGGLLLIPAASALAIAGMVLFGLLRHNIGELVVVMAVVGLAVGTVFAVMPGMITRAVPAQETGSAMSFNQVLRYVGYATGSALSAAMLAAHTPDGHRYPSASGYTVAALLGATLWLMSLVAGVLLPPQRRQPAGPVVDEQLLADESIADALPGDEDNTDRTAALPR</sequence>
<dbReference type="PANTHER" id="PTHR42718:SF46">
    <property type="entry name" value="BLR6921 PROTEIN"/>
    <property type="match status" value="1"/>
</dbReference>
<feature type="transmembrane region" description="Helical" evidence="8">
    <location>
        <begin position="165"/>
        <end position="184"/>
    </location>
</feature>
<feature type="transmembrane region" description="Helical" evidence="8">
    <location>
        <begin position="434"/>
        <end position="455"/>
    </location>
</feature>
<keyword evidence="2" id="KW-0813">Transport</keyword>
<dbReference type="EMBL" id="JAATVY010000036">
    <property type="protein sequence ID" value="NJC73760.1"/>
    <property type="molecule type" value="Genomic_DNA"/>
</dbReference>
<evidence type="ECO:0000313" key="10">
    <source>
        <dbReference type="EMBL" id="NJC73760.1"/>
    </source>
</evidence>
<dbReference type="InterPro" id="IPR020846">
    <property type="entry name" value="MFS_dom"/>
</dbReference>
<dbReference type="SUPFAM" id="SSF103473">
    <property type="entry name" value="MFS general substrate transporter"/>
    <property type="match status" value="1"/>
</dbReference>
<evidence type="ECO:0000256" key="7">
    <source>
        <dbReference type="SAM" id="MobiDB-lite"/>
    </source>
</evidence>
<feature type="transmembrane region" description="Helical" evidence="8">
    <location>
        <begin position="196"/>
        <end position="215"/>
    </location>
</feature>
<evidence type="ECO:0000256" key="1">
    <source>
        <dbReference type="ARBA" id="ARBA00004651"/>
    </source>
</evidence>
<keyword evidence="3" id="KW-1003">Cell membrane</keyword>
<evidence type="ECO:0000256" key="6">
    <source>
        <dbReference type="ARBA" id="ARBA00023136"/>
    </source>
</evidence>
<evidence type="ECO:0000256" key="5">
    <source>
        <dbReference type="ARBA" id="ARBA00022989"/>
    </source>
</evidence>
<feature type="transmembrane region" description="Helical" evidence="8">
    <location>
        <begin position="361"/>
        <end position="383"/>
    </location>
</feature>
<evidence type="ECO:0000256" key="2">
    <source>
        <dbReference type="ARBA" id="ARBA00022448"/>
    </source>
</evidence>
<reference evidence="10 11" key="1">
    <citation type="submission" date="2020-03" db="EMBL/GenBank/DDBJ databases">
        <title>WGS of the type strain of Planosporangium spp.</title>
        <authorList>
            <person name="Thawai C."/>
        </authorList>
    </citation>
    <scope>NUCLEOTIDE SEQUENCE [LARGE SCALE GENOMIC DNA]</scope>
    <source>
        <strain evidence="10 11">TBRC 5610</strain>
    </source>
</reference>
<keyword evidence="11" id="KW-1185">Reference proteome</keyword>
<protein>
    <submittedName>
        <fullName evidence="10">MFS transporter</fullName>
    </submittedName>
</protein>
<evidence type="ECO:0000256" key="4">
    <source>
        <dbReference type="ARBA" id="ARBA00022692"/>
    </source>
</evidence>
<feature type="transmembrane region" description="Helical" evidence="8">
    <location>
        <begin position="135"/>
        <end position="153"/>
    </location>
</feature>
<feature type="transmembrane region" description="Helical" evidence="8">
    <location>
        <begin position="332"/>
        <end position="355"/>
    </location>
</feature>
<feature type="transmembrane region" description="Helical" evidence="8">
    <location>
        <begin position="78"/>
        <end position="95"/>
    </location>
</feature>